<dbReference type="STRING" id="1798392.A3A79_03640"/>
<dbReference type="AlphaFoldDB" id="A0A1F6AHQ8"/>
<proteinExistence type="predicted"/>
<reference evidence="1 2" key="1">
    <citation type="journal article" date="2016" name="Nat. Commun.">
        <title>Thousands of microbial genomes shed light on interconnected biogeochemical processes in an aquifer system.</title>
        <authorList>
            <person name="Anantharaman K."/>
            <person name="Brown C.T."/>
            <person name="Hug L.A."/>
            <person name="Sharon I."/>
            <person name="Castelle C.J."/>
            <person name="Probst A.J."/>
            <person name="Thomas B.C."/>
            <person name="Singh A."/>
            <person name="Wilkins M.J."/>
            <person name="Karaoz U."/>
            <person name="Brodie E.L."/>
            <person name="Williams K.H."/>
            <person name="Hubbard S.S."/>
            <person name="Banfield J.F."/>
        </authorList>
    </citation>
    <scope>NUCLEOTIDE SEQUENCE [LARGE SCALE GENOMIC DNA]</scope>
</reference>
<name>A0A1F6AHQ8_9BACT</name>
<dbReference type="EMBL" id="MFJV01000001">
    <property type="protein sequence ID" value="OGG24254.1"/>
    <property type="molecule type" value="Genomic_DNA"/>
</dbReference>
<evidence type="ECO:0000313" key="1">
    <source>
        <dbReference type="EMBL" id="OGG24254.1"/>
    </source>
</evidence>
<gene>
    <name evidence="1" type="ORF">A3A79_03640</name>
</gene>
<organism evidence="1 2">
    <name type="scientific">Candidatus Gottesmanbacteria bacterium RIFCSPLOWO2_01_FULL_43_11b</name>
    <dbReference type="NCBI Taxonomy" id="1798392"/>
    <lineage>
        <taxon>Bacteria</taxon>
        <taxon>Candidatus Gottesmaniibacteriota</taxon>
    </lineage>
</organism>
<sequence>MADARKEHRELPITPDSRSSLLRTLNIMEHRAETGLNKALAGLGIEDGDPVKALYENLSQDGIKKPWSVKTFLKNVGDITWGSFWGKVSTISVAIGTGLGIIREAALNWDSFRILYNNAIAWSFADVEKGTDPLATLSTAATAAIVLAIPTLAVSTVTKITERRTEQLINRVNRVNAARNAIEAGEANLNYLIGPNVHILVGKSDPSIETLIKMFHDIGIEVITFWDEARAISPKINPFWLKTKNMWTRADVLNKASLENALCMFAEVSKGSDVFLSRRSGTFSRLYEDMSDAESRNANTKANFLLSQRGIKRAIPLVAVTNIKRAVTGSVAGETDAIYGTKNEGDLYAKNRHMHARHVDGIVTGLIAQISKKSGFPVELMTDPHRQQEYTHTFNLVIHDYNEKLSEEGKKQPDKSALRYKTAEDGNKSLTCFYGEDDQATLKLLEGFLEETSREGDVLAIINDPEVIGELPEEIRISKKYICVGEVLAKDQFRQFVQLVDNEEITLPAEIQSKLDTYRATPQLFSIQNHYGTFELDSFVFSP</sequence>
<dbReference type="Proteomes" id="UP000178759">
    <property type="component" value="Unassembled WGS sequence"/>
</dbReference>
<comment type="caution">
    <text evidence="1">The sequence shown here is derived from an EMBL/GenBank/DDBJ whole genome shotgun (WGS) entry which is preliminary data.</text>
</comment>
<evidence type="ECO:0000313" key="2">
    <source>
        <dbReference type="Proteomes" id="UP000178759"/>
    </source>
</evidence>
<accession>A0A1F6AHQ8</accession>
<protein>
    <submittedName>
        <fullName evidence="1">Uncharacterized protein</fullName>
    </submittedName>
</protein>